<accession>A0AC34RPG2</accession>
<proteinExistence type="predicted"/>
<dbReference type="WBParaSite" id="JU765_v2.g8832.t1">
    <property type="protein sequence ID" value="JU765_v2.g8832.t1"/>
    <property type="gene ID" value="JU765_v2.g8832"/>
</dbReference>
<dbReference type="Proteomes" id="UP000887576">
    <property type="component" value="Unplaced"/>
</dbReference>
<evidence type="ECO:0000313" key="2">
    <source>
        <dbReference type="WBParaSite" id="JU765_v2.g8832.t1"/>
    </source>
</evidence>
<sequence length="193" mass="20342">MQLTRFKKTLIFAFIAAITMAVMSQAEDKIPEEPTTVQPKTDEHVEGESHDGTISRVKRQFGCPVGCYSSCSNNFQCRRYSIKSYCINGCCCGSTTNLSTACSGDAAVAGCINGLCGQGYFCSSNNYCCRCQSGSSPGPCVNGYCPAGYACNTNDYCCPIGSSAVLDQCVNGQCPTGYTCGAGNLCYQTSTSG</sequence>
<name>A0AC34RPG2_9BILA</name>
<reference evidence="2" key="1">
    <citation type="submission" date="2022-11" db="UniProtKB">
        <authorList>
            <consortium name="WormBaseParasite"/>
        </authorList>
    </citation>
    <scope>IDENTIFICATION</scope>
</reference>
<organism evidence="1 2">
    <name type="scientific">Panagrolaimus sp. JU765</name>
    <dbReference type="NCBI Taxonomy" id="591449"/>
    <lineage>
        <taxon>Eukaryota</taxon>
        <taxon>Metazoa</taxon>
        <taxon>Ecdysozoa</taxon>
        <taxon>Nematoda</taxon>
        <taxon>Chromadorea</taxon>
        <taxon>Rhabditida</taxon>
        <taxon>Tylenchina</taxon>
        <taxon>Panagrolaimomorpha</taxon>
        <taxon>Panagrolaimoidea</taxon>
        <taxon>Panagrolaimidae</taxon>
        <taxon>Panagrolaimus</taxon>
    </lineage>
</organism>
<evidence type="ECO:0000313" key="1">
    <source>
        <dbReference type="Proteomes" id="UP000887576"/>
    </source>
</evidence>
<protein>
    <submittedName>
        <fullName evidence="2">Uncharacterized protein</fullName>
    </submittedName>
</protein>